<keyword evidence="7" id="KW-0812">Transmembrane</keyword>
<dbReference type="CDD" id="cd11386">
    <property type="entry name" value="MCP_signal"/>
    <property type="match status" value="1"/>
</dbReference>
<dbReference type="SUPFAM" id="SSF58104">
    <property type="entry name" value="Methyl-accepting chemotaxis protein (MCP) signaling domain"/>
    <property type="match status" value="1"/>
</dbReference>
<dbReference type="InterPro" id="IPR007891">
    <property type="entry name" value="CHASE3"/>
</dbReference>
<dbReference type="GO" id="GO:0004888">
    <property type="term" value="F:transmembrane signaling receptor activity"/>
    <property type="evidence" value="ECO:0007669"/>
    <property type="project" value="InterPro"/>
</dbReference>
<dbReference type="Gene3D" id="6.10.340.10">
    <property type="match status" value="1"/>
</dbReference>
<feature type="transmembrane region" description="Helical" evidence="7">
    <location>
        <begin position="7"/>
        <end position="27"/>
    </location>
</feature>
<evidence type="ECO:0000256" key="5">
    <source>
        <dbReference type="ARBA" id="ARBA00029447"/>
    </source>
</evidence>
<comment type="similarity">
    <text evidence="5">Belongs to the methyl-accepting chemotaxis (MCP) protein family.</text>
</comment>
<dbReference type="GO" id="GO:0005886">
    <property type="term" value="C:plasma membrane"/>
    <property type="evidence" value="ECO:0007669"/>
    <property type="project" value="UniProtKB-SubCell"/>
</dbReference>
<dbReference type="RefSeq" id="WP_076764909.1">
    <property type="nucleotide sequence ID" value="NZ_MSFI01000010.1"/>
</dbReference>
<comment type="subcellular location">
    <subcellularLocation>
        <location evidence="1">Cell membrane</location>
    </subcellularLocation>
</comment>
<dbReference type="PANTHER" id="PTHR32089">
    <property type="entry name" value="METHYL-ACCEPTING CHEMOTAXIS PROTEIN MCPB"/>
    <property type="match status" value="1"/>
</dbReference>
<reference evidence="10 11" key="1">
    <citation type="submission" date="2016-12" db="EMBL/GenBank/DDBJ databases">
        <title>Domibacillus sp. SAB 38T whole genome sequencing.</title>
        <authorList>
            <person name="Verma A."/>
            <person name="Ojha A.K."/>
            <person name="Krishnamurthi S."/>
        </authorList>
    </citation>
    <scope>NUCLEOTIDE SEQUENCE [LARGE SCALE GENOMIC DNA]</scope>
    <source>
        <strain evidence="10 11">SAB 38</strain>
    </source>
</reference>
<dbReference type="Pfam" id="PF00015">
    <property type="entry name" value="MCPsignal"/>
    <property type="match status" value="1"/>
</dbReference>
<evidence type="ECO:0000313" key="10">
    <source>
        <dbReference type="EMBL" id="OMP67340.1"/>
    </source>
</evidence>
<keyword evidence="3 7" id="KW-0472">Membrane</keyword>
<evidence type="ECO:0008006" key="12">
    <source>
        <dbReference type="Google" id="ProtNLM"/>
    </source>
</evidence>
<feature type="domain" description="Methyl-accepting transducer" evidence="8">
    <location>
        <begin position="275"/>
        <end position="511"/>
    </location>
</feature>
<evidence type="ECO:0000256" key="3">
    <source>
        <dbReference type="ARBA" id="ARBA00023136"/>
    </source>
</evidence>
<dbReference type="InterPro" id="IPR004089">
    <property type="entry name" value="MCPsignal_dom"/>
</dbReference>
<evidence type="ECO:0000256" key="4">
    <source>
        <dbReference type="ARBA" id="ARBA00023224"/>
    </source>
</evidence>
<dbReference type="OrthoDB" id="107771at2"/>
<name>A0A1V2A8T3_9BACI</name>
<keyword evidence="4 6" id="KW-0807">Transducer</keyword>
<dbReference type="PROSITE" id="PS50885">
    <property type="entry name" value="HAMP"/>
    <property type="match status" value="1"/>
</dbReference>
<protein>
    <recommendedName>
        <fullName evidence="12">Methyl-accepting chemotaxis protein</fullName>
    </recommendedName>
</protein>
<dbReference type="Pfam" id="PF00672">
    <property type="entry name" value="HAMP"/>
    <property type="match status" value="1"/>
</dbReference>
<sequence>MSIGKKLFSGFLGVIILLCLITGISVYQLTSITSTYSDLINLQTAKVINAKEIKYVAAEQAKSIRGYVITGNDKLLQDFENAQKDFSSAHKKLGTLLETDSGKKMLEELDQLQVDYIQTADQVIAYKQQNNTAGYTKLLTGELAPLTDEISKKAIELEKLCQDVLDQENETTLQLATQVKNVLLVVAAIAVLAGFLIAFYIGRIISKPVTKVAQAAKQIADGNLSISDIEVKNKDEIGEMAKAFNRMKKDLQELIRKLGESADQIAASSQQLSASSEQSMQAASQVTETVQDISTAAEDQINSMEDNKKGMEESSAGLQRIAESASTVSESSTEVLGEAEQGNEIIEKTIHQMEGITVSVQDVSAVIKDLGENSKEIGNITAVIKQIADQTNLLALNAAIEAARAGEHGKGFAVVADEVRKLAEQSQQSSKQIESIINTIQENTGHAVNVMEKGTEDVKSGTEIVNQAGQAFRRILNSIQEVTTQVQEVSAATEEISASTEQLTGSMDQLTKASAKIATSTQGVAASSEEQLASTQEIAASADSLSKLAQELQKEVSKFKI</sequence>
<evidence type="ECO:0000256" key="1">
    <source>
        <dbReference type="ARBA" id="ARBA00004236"/>
    </source>
</evidence>
<evidence type="ECO:0000256" key="6">
    <source>
        <dbReference type="PROSITE-ProRule" id="PRU00284"/>
    </source>
</evidence>
<evidence type="ECO:0000256" key="2">
    <source>
        <dbReference type="ARBA" id="ARBA00022475"/>
    </source>
</evidence>
<feature type="transmembrane region" description="Helical" evidence="7">
    <location>
        <begin position="182"/>
        <end position="201"/>
    </location>
</feature>
<organism evidence="10 11">
    <name type="scientific">Domibacillus epiphyticus</name>
    <dbReference type="NCBI Taxonomy" id="1714355"/>
    <lineage>
        <taxon>Bacteria</taxon>
        <taxon>Bacillati</taxon>
        <taxon>Bacillota</taxon>
        <taxon>Bacilli</taxon>
        <taxon>Bacillales</taxon>
        <taxon>Bacillaceae</taxon>
        <taxon>Domibacillus</taxon>
    </lineage>
</organism>
<dbReference type="EMBL" id="MSFI01000010">
    <property type="protein sequence ID" value="OMP67340.1"/>
    <property type="molecule type" value="Genomic_DNA"/>
</dbReference>
<dbReference type="FunFam" id="1.10.287.950:FF:000001">
    <property type="entry name" value="Methyl-accepting chemotaxis sensory transducer"/>
    <property type="match status" value="1"/>
</dbReference>
<dbReference type="GO" id="GO:0007165">
    <property type="term" value="P:signal transduction"/>
    <property type="evidence" value="ECO:0007669"/>
    <property type="project" value="UniProtKB-KW"/>
</dbReference>
<evidence type="ECO:0000259" key="8">
    <source>
        <dbReference type="PROSITE" id="PS50111"/>
    </source>
</evidence>
<dbReference type="SMART" id="SM00283">
    <property type="entry name" value="MA"/>
    <property type="match status" value="1"/>
</dbReference>
<evidence type="ECO:0000313" key="11">
    <source>
        <dbReference type="Proteomes" id="UP000188613"/>
    </source>
</evidence>
<dbReference type="GO" id="GO:0006935">
    <property type="term" value="P:chemotaxis"/>
    <property type="evidence" value="ECO:0007669"/>
    <property type="project" value="InterPro"/>
</dbReference>
<dbReference type="STRING" id="1714355.BTO28_07415"/>
<dbReference type="Proteomes" id="UP000188613">
    <property type="component" value="Unassembled WGS sequence"/>
</dbReference>
<dbReference type="AlphaFoldDB" id="A0A1V2A8T3"/>
<keyword evidence="11" id="KW-1185">Reference proteome</keyword>
<evidence type="ECO:0000259" key="9">
    <source>
        <dbReference type="PROSITE" id="PS50885"/>
    </source>
</evidence>
<feature type="domain" description="HAMP" evidence="9">
    <location>
        <begin position="203"/>
        <end position="256"/>
    </location>
</feature>
<proteinExistence type="inferred from homology"/>
<dbReference type="PRINTS" id="PR00260">
    <property type="entry name" value="CHEMTRNSDUCR"/>
</dbReference>
<keyword evidence="7" id="KW-1133">Transmembrane helix</keyword>
<comment type="caution">
    <text evidence="10">The sequence shown here is derived from an EMBL/GenBank/DDBJ whole genome shotgun (WGS) entry which is preliminary data.</text>
</comment>
<dbReference type="SMART" id="SM00304">
    <property type="entry name" value="HAMP"/>
    <property type="match status" value="1"/>
</dbReference>
<keyword evidence="2" id="KW-1003">Cell membrane</keyword>
<dbReference type="CDD" id="cd06225">
    <property type="entry name" value="HAMP"/>
    <property type="match status" value="1"/>
</dbReference>
<accession>A0A1V2A8T3</accession>
<dbReference type="InterPro" id="IPR004090">
    <property type="entry name" value="Chemotax_Me-accpt_rcpt"/>
</dbReference>
<dbReference type="PROSITE" id="PS50111">
    <property type="entry name" value="CHEMOTAXIS_TRANSDUC_2"/>
    <property type="match status" value="1"/>
</dbReference>
<evidence type="ECO:0000256" key="7">
    <source>
        <dbReference type="SAM" id="Phobius"/>
    </source>
</evidence>
<dbReference type="PANTHER" id="PTHR32089:SF112">
    <property type="entry name" value="LYSOZYME-LIKE PROTEIN-RELATED"/>
    <property type="match status" value="1"/>
</dbReference>
<dbReference type="InterPro" id="IPR003660">
    <property type="entry name" value="HAMP_dom"/>
</dbReference>
<gene>
    <name evidence="10" type="ORF">BTO28_07415</name>
</gene>
<dbReference type="Gene3D" id="1.10.287.950">
    <property type="entry name" value="Methyl-accepting chemotaxis protein"/>
    <property type="match status" value="1"/>
</dbReference>
<dbReference type="Pfam" id="PF05227">
    <property type="entry name" value="CHASE3"/>
    <property type="match status" value="1"/>
</dbReference>